<gene>
    <name evidence="2" type="ORF">PLOB_00012377</name>
</gene>
<feature type="compositionally biased region" description="Low complexity" evidence="1">
    <location>
        <begin position="54"/>
        <end position="63"/>
    </location>
</feature>
<feature type="compositionally biased region" description="Low complexity" evidence="1">
    <location>
        <begin position="239"/>
        <end position="262"/>
    </location>
</feature>
<dbReference type="EMBL" id="CALNXK010000017">
    <property type="protein sequence ID" value="CAH3105171.1"/>
    <property type="molecule type" value="Genomic_DNA"/>
</dbReference>
<comment type="caution">
    <text evidence="2">The sequence shown here is derived from an EMBL/GenBank/DDBJ whole genome shotgun (WGS) entry which is preliminary data.</text>
</comment>
<sequence>MGICQSVICSKKDDAVEIHKRQNALRLKEAAESAPNVSNSVELIDIESREESPSEVSSSSTLSENERNIALPQEELDALKICGTPWPPGRDNDVVEQKVCQMKFSFTPTEERQLEKDNKKVGSKSPPKESSQAGPSPVFHFGYSGPPPRPQPWKEVYLTMIKPKEKQADESMRAKGLRNRDRKKINRQDQIRALRKQLDLKISSIKRRSSYIRRHNTPEKQGKMGVADCGMDDSDESSFESVSPASTTSSSTASDSSSITSDDSFEFEESRISHYNRGDDESTVKNAHRKMLPNANIDNTQKGVGKSWRMLGQKRNKVFPM</sequence>
<dbReference type="Proteomes" id="UP001159405">
    <property type="component" value="Unassembled WGS sequence"/>
</dbReference>
<feature type="compositionally biased region" description="Basic residues" evidence="1">
    <location>
        <begin position="175"/>
        <end position="185"/>
    </location>
</feature>
<accession>A0ABN8NDK1</accession>
<feature type="compositionally biased region" description="Basic and acidic residues" evidence="1">
    <location>
        <begin position="162"/>
        <end position="173"/>
    </location>
</feature>
<reference evidence="2 3" key="1">
    <citation type="submission" date="2022-05" db="EMBL/GenBank/DDBJ databases">
        <authorList>
            <consortium name="Genoscope - CEA"/>
            <person name="William W."/>
        </authorList>
    </citation>
    <scope>NUCLEOTIDE SEQUENCE [LARGE SCALE GENOMIC DNA]</scope>
</reference>
<keyword evidence="3" id="KW-1185">Reference proteome</keyword>
<feature type="region of interest" description="Disordered" evidence="1">
    <location>
        <begin position="31"/>
        <end position="69"/>
    </location>
</feature>
<evidence type="ECO:0000313" key="3">
    <source>
        <dbReference type="Proteomes" id="UP001159405"/>
    </source>
</evidence>
<feature type="region of interest" description="Disordered" evidence="1">
    <location>
        <begin position="106"/>
        <end position="192"/>
    </location>
</feature>
<feature type="region of interest" description="Disordered" evidence="1">
    <location>
        <begin position="209"/>
        <end position="284"/>
    </location>
</feature>
<evidence type="ECO:0000256" key="1">
    <source>
        <dbReference type="SAM" id="MobiDB-lite"/>
    </source>
</evidence>
<name>A0ABN8NDK1_9CNID</name>
<feature type="compositionally biased region" description="Basic and acidic residues" evidence="1">
    <location>
        <begin position="109"/>
        <end position="120"/>
    </location>
</feature>
<proteinExistence type="predicted"/>
<evidence type="ECO:0000313" key="2">
    <source>
        <dbReference type="EMBL" id="CAH3105171.1"/>
    </source>
</evidence>
<feature type="compositionally biased region" description="Basic and acidic residues" evidence="1">
    <location>
        <begin position="268"/>
        <end position="283"/>
    </location>
</feature>
<organism evidence="2 3">
    <name type="scientific">Porites lobata</name>
    <dbReference type="NCBI Taxonomy" id="104759"/>
    <lineage>
        <taxon>Eukaryota</taxon>
        <taxon>Metazoa</taxon>
        <taxon>Cnidaria</taxon>
        <taxon>Anthozoa</taxon>
        <taxon>Hexacorallia</taxon>
        <taxon>Scleractinia</taxon>
        <taxon>Fungiina</taxon>
        <taxon>Poritidae</taxon>
        <taxon>Porites</taxon>
    </lineage>
</organism>
<protein>
    <submittedName>
        <fullName evidence="2">Uncharacterized protein</fullName>
    </submittedName>
</protein>